<feature type="non-terminal residue" evidence="1">
    <location>
        <position position="1"/>
    </location>
</feature>
<sequence>TAFTAAKAAATPTKRPLNLKALLGRYDHLPEELFRIHTTRTRNVILRAYEEQMKLVRTSYDLDLNEDGIVHPKPGDLFEG</sequence>
<reference evidence="1" key="1">
    <citation type="submission" date="2023-03" db="EMBL/GenBank/DDBJ databases">
        <title>Massive genome expansion in bonnet fungi (Mycena s.s.) driven by repeated elements and novel gene families across ecological guilds.</title>
        <authorList>
            <consortium name="Lawrence Berkeley National Laboratory"/>
            <person name="Harder C.B."/>
            <person name="Miyauchi S."/>
            <person name="Viragh M."/>
            <person name="Kuo A."/>
            <person name="Thoen E."/>
            <person name="Andreopoulos B."/>
            <person name="Lu D."/>
            <person name="Skrede I."/>
            <person name="Drula E."/>
            <person name="Henrissat B."/>
            <person name="Morin E."/>
            <person name="Kohler A."/>
            <person name="Barry K."/>
            <person name="LaButti K."/>
            <person name="Morin E."/>
            <person name="Salamov A."/>
            <person name="Lipzen A."/>
            <person name="Mereny Z."/>
            <person name="Hegedus B."/>
            <person name="Baldrian P."/>
            <person name="Stursova M."/>
            <person name="Weitz H."/>
            <person name="Taylor A."/>
            <person name="Grigoriev I.V."/>
            <person name="Nagy L.G."/>
            <person name="Martin F."/>
            <person name="Kauserud H."/>
        </authorList>
    </citation>
    <scope>NUCLEOTIDE SEQUENCE</scope>
    <source>
        <strain evidence="1">CBHHK200</strain>
    </source>
</reference>
<gene>
    <name evidence="1" type="ORF">C8F04DRAFT_904870</name>
</gene>
<dbReference type="AlphaFoldDB" id="A0AAD6TMB8"/>
<name>A0AAD6TMB8_9AGAR</name>
<evidence type="ECO:0000313" key="2">
    <source>
        <dbReference type="Proteomes" id="UP001218188"/>
    </source>
</evidence>
<keyword evidence="2" id="KW-1185">Reference proteome</keyword>
<dbReference type="EMBL" id="JARJCM010000002">
    <property type="protein sequence ID" value="KAJ7046818.1"/>
    <property type="molecule type" value="Genomic_DNA"/>
</dbReference>
<comment type="caution">
    <text evidence="1">The sequence shown here is derived from an EMBL/GenBank/DDBJ whole genome shotgun (WGS) entry which is preliminary data.</text>
</comment>
<dbReference type="Proteomes" id="UP001218188">
    <property type="component" value="Unassembled WGS sequence"/>
</dbReference>
<protein>
    <submittedName>
        <fullName evidence="1">Uncharacterized protein</fullName>
    </submittedName>
</protein>
<accession>A0AAD6TMB8</accession>
<organism evidence="1 2">
    <name type="scientific">Mycena alexandri</name>
    <dbReference type="NCBI Taxonomy" id="1745969"/>
    <lineage>
        <taxon>Eukaryota</taxon>
        <taxon>Fungi</taxon>
        <taxon>Dikarya</taxon>
        <taxon>Basidiomycota</taxon>
        <taxon>Agaricomycotina</taxon>
        <taxon>Agaricomycetes</taxon>
        <taxon>Agaricomycetidae</taxon>
        <taxon>Agaricales</taxon>
        <taxon>Marasmiineae</taxon>
        <taxon>Mycenaceae</taxon>
        <taxon>Mycena</taxon>
    </lineage>
</organism>
<evidence type="ECO:0000313" key="1">
    <source>
        <dbReference type="EMBL" id="KAJ7046818.1"/>
    </source>
</evidence>
<feature type="non-terminal residue" evidence="1">
    <location>
        <position position="80"/>
    </location>
</feature>
<proteinExistence type="predicted"/>